<feature type="transmembrane region" description="Helical" evidence="2">
    <location>
        <begin position="176"/>
        <end position="197"/>
    </location>
</feature>
<dbReference type="InterPro" id="IPR018811">
    <property type="entry name" value="MRX11"/>
</dbReference>
<keyword evidence="2" id="KW-0472">Membrane</keyword>
<keyword evidence="4" id="KW-1185">Reference proteome</keyword>
<dbReference type="OrthoDB" id="5580261at2759"/>
<evidence type="ECO:0000313" key="3">
    <source>
        <dbReference type="EMBL" id="KAH6893174.1"/>
    </source>
</evidence>
<keyword evidence="2" id="KW-1133">Transmembrane helix</keyword>
<proteinExistence type="predicted"/>
<comment type="caution">
    <text evidence="3">The sequence shown here is derived from an EMBL/GenBank/DDBJ whole genome shotgun (WGS) entry which is preliminary data.</text>
</comment>
<dbReference type="PANTHER" id="PTHR28002">
    <property type="entry name" value="MIOREX COMPLEX COMPONENT 11"/>
    <property type="match status" value="1"/>
</dbReference>
<dbReference type="GO" id="GO:0005739">
    <property type="term" value="C:mitochondrion"/>
    <property type="evidence" value="ECO:0007669"/>
    <property type="project" value="TreeGrafter"/>
</dbReference>
<accession>A0A9P9ARP6</accession>
<organism evidence="3 4">
    <name type="scientific">Thelonectria olida</name>
    <dbReference type="NCBI Taxonomy" id="1576542"/>
    <lineage>
        <taxon>Eukaryota</taxon>
        <taxon>Fungi</taxon>
        <taxon>Dikarya</taxon>
        <taxon>Ascomycota</taxon>
        <taxon>Pezizomycotina</taxon>
        <taxon>Sordariomycetes</taxon>
        <taxon>Hypocreomycetidae</taxon>
        <taxon>Hypocreales</taxon>
        <taxon>Nectriaceae</taxon>
        <taxon>Thelonectria</taxon>
    </lineage>
</organism>
<protein>
    <submittedName>
        <fullName evidence="3">Uncharacterized protein</fullName>
    </submittedName>
</protein>
<feature type="region of interest" description="Disordered" evidence="1">
    <location>
        <begin position="1"/>
        <end position="40"/>
    </location>
</feature>
<keyword evidence="2" id="KW-0812">Transmembrane</keyword>
<evidence type="ECO:0000313" key="4">
    <source>
        <dbReference type="Proteomes" id="UP000777438"/>
    </source>
</evidence>
<evidence type="ECO:0000256" key="2">
    <source>
        <dbReference type="SAM" id="Phobius"/>
    </source>
</evidence>
<dbReference type="PANTHER" id="PTHR28002:SF1">
    <property type="entry name" value="MIOREX COMPLEX COMPONENT 11"/>
    <property type="match status" value="1"/>
</dbReference>
<dbReference type="EMBL" id="JAGPYM010000006">
    <property type="protein sequence ID" value="KAH6893174.1"/>
    <property type="molecule type" value="Genomic_DNA"/>
</dbReference>
<dbReference type="Proteomes" id="UP000777438">
    <property type="component" value="Unassembled WGS sequence"/>
</dbReference>
<evidence type="ECO:0000256" key="1">
    <source>
        <dbReference type="SAM" id="MobiDB-lite"/>
    </source>
</evidence>
<sequence>MRRNPISINWRPSLHSRPPPRTTPRANRPHARAESTQASSLDRITAKLPRRLQKYTNGLRNAPVSHIVSFMILHELTAIAPLVSLFGLFHYTNWIPVSYMTEHFGGYVQDGVARFEKYFKRKGWFGFEREDRTATDGTTTVDAKAKEEEALERWHSGDGRYKVVVEVALAYAITKALLPIRIIGSVWATPWFAGVLIRARGIFKRTP</sequence>
<reference evidence="3 4" key="1">
    <citation type="journal article" date="2021" name="Nat. Commun.">
        <title>Genetic determinants of endophytism in the Arabidopsis root mycobiome.</title>
        <authorList>
            <person name="Mesny F."/>
            <person name="Miyauchi S."/>
            <person name="Thiergart T."/>
            <person name="Pickel B."/>
            <person name="Atanasova L."/>
            <person name="Karlsson M."/>
            <person name="Huettel B."/>
            <person name="Barry K.W."/>
            <person name="Haridas S."/>
            <person name="Chen C."/>
            <person name="Bauer D."/>
            <person name="Andreopoulos W."/>
            <person name="Pangilinan J."/>
            <person name="LaButti K."/>
            <person name="Riley R."/>
            <person name="Lipzen A."/>
            <person name="Clum A."/>
            <person name="Drula E."/>
            <person name="Henrissat B."/>
            <person name="Kohler A."/>
            <person name="Grigoriev I.V."/>
            <person name="Martin F.M."/>
            <person name="Hacquard S."/>
        </authorList>
    </citation>
    <scope>NUCLEOTIDE SEQUENCE [LARGE SCALE GENOMIC DNA]</scope>
    <source>
        <strain evidence="3 4">MPI-CAGE-CH-0241</strain>
    </source>
</reference>
<dbReference type="Pfam" id="PF10306">
    <property type="entry name" value="FLILHELTA"/>
    <property type="match status" value="1"/>
</dbReference>
<feature type="transmembrane region" description="Helical" evidence="2">
    <location>
        <begin position="67"/>
        <end position="91"/>
    </location>
</feature>
<dbReference type="AlphaFoldDB" id="A0A9P9ARP6"/>
<gene>
    <name evidence="3" type="ORF">B0T10DRAFT_481670</name>
</gene>
<name>A0A9P9ARP6_9HYPO</name>